<reference evidence="2 3" key="1">
    <citation type="submission" date="2023-12" db="EMBL/GenBank/DDBJ databases">
        <title>Baltic Sea Cyanobacteria.</title>
        <authorList>
            <person name="Delbaje E."/>
            <person name="Fewer D.P."/>
            <person name="Shishido T.K."/>
        </authorList>
    </citation>
    <scope>NUCLEOTIDE SEQUENCE [LARGE SCALE GENOMIC DNA]</scope>
    <source>
        <strain evidence="2 3">CCNP 1315</strain>
    </source>
</reference>
<dbReference type="InterPro" id="IPR032466">
    <property type="entry name" value="Metal_Hydrolase"/>
</dbReference>
<dbReference type="Proteomes" id="UP001301728">
    <property type="component" value="Unassembled WGS sequence"/>
</dbReference>
<protein>
    <submittedName>
        <fullName evidence="2">Amidohydrolase family protein</fullName>
    </submittedName>
</protein>
<keyword evidence="3" id="KW-1185">Reference proteome</keyword>
<proteinExistence type="predicted"/>
<accession>A0ABU5TT32</accession>
<comment type="caution">
    <text evidence="2">The sequence shown here is derived from an EMBL/GenBank/DDBJ whole genome shotgun (WGS) entry which is preliminary data.</text>
</comment>
<dbReference type="Gene3D" id="3.20.20.140">
    <property type="entry name" value="Metal-dependent hydrolases"/>
    <property type="match status" value="1"/>
</dbReference>
<dbReference type="InterPro" id="IPR006680">
    <property type="entry name" value="Amidohydro-rel"/>
</dbReference>
<evidence type="ECO:0000313" key="2">
    <source>
        <dbReference type="EMBL" id="MEA5518024.1"/>
    </source>
</evidence>
<dbReference type="SUPFAM" id="SSF51556">
    <property type="entry name" value="Metallo-dependent hydrolases"/>
    <property type="match status" value="1"/>
</dbReference>
<dbReference type="PANTHER" id="PTHR43383">
    <property type="entry name" value="NODULIN 6"/>
    <property type="match status" value="1"/>
</dbReference>
<feature type="domain" description="Amidohydrolase-related" evidence="1">
    <location>
        <begin position="209"/>
        <end position="370"/>
    </location>
</feature>
<organism evidence="2 3">
    <name type="scientific">Limnoraphis robusta CCNP1315</name>
    <dbReference type="NCBI Taxonomy" id="3110306"/>
    <lineage>
        <taxon>Bacteria</taxon>
        <taxon>Bacillati</taxon>
        <taxon>Cyanobacteriota</taxon>
        <taxon>Cyanophyceae</taxon>
        <taxon>Oscillatoriophycideae</taxon>
        <taxon>Oscillatoriales</taxon>
        <taxon>Sirenicapillariaceae</taxon>
        <taxon>Limnoraphis</taxon>
    </lineage>
</organism>
<evidence type="ECO:0000313" key="3">
    <source>
        <dbReference type="Proteomes" id="UP001301728"/>
    </source>
</evidence>
<gene>
    <name evidence="2" type="ORF">VB854_03560</name>
</gene>
<evidence type="ECO:0000259" key="1">
    <source>
        <dbReference type="Pfam" id="PF04909"/>
    </source>
</evidence>
<dbReference type="RefSeq" id="WP_200906350.1">
    <property type="nucleotide sequence ID" value="NZ_JAYGHT010000006.1"/>
</dbReference>
<dbReference type="PANTHER" id="PTHR43383:SF2">
    <property type="entry name" value="AMIDOHYDROLASE 2 FAMILY PROTEIN"/>
    <property type="match status" value="1"/>
</dbReference>
<name>A0ABU5TT32_9CYAN</name>
<dbReference type="Pfam" id="PF04909">
    <property type="entry name" value="Amidohydro_2"/>
    <property type="match status" value="1"/>
</dbReference>
<sequence>MINLWDIPAIDHHSHNLLTVEAAEELPYVAAFTEGYDPDILNHHARHSLFYRRSIRDIAQLLDCEPTEAAILTCRQNFGLEKLTQHCLQAANLEAIFLDDGFLPEQVLPWTWHQQFIPAQRILRLEDLAEKLLNKTSKFETFLELFLKAIDPPPPEVIAFKSIAAYRTGLDIQITPIDFARSRFILLKKASNESSIRLTDKPLIDFLITQALEVAAKYQLPVQFHTGFGDPDLDLFVGNPVLLRPILEEKRWRDAPIVLLHASYPYIREAGYLASVYPQVYLDFGLAVPFLSVMGMRSTLRQLLELSPTTKLMYSSDAHHIPELYYLGAKWGREILKQVLEETIQDGDLTVNEAENIAREMLSENARGLYFNFQAQKLD</sequence>
<dbReference type="EMBL" id="JAYGHT010000006">
    <property type="protein sequence ID" value="MEA5518024.1"/>
    <property type="molecule type" value="Genomic_DNA"/>
</dbReference>